<proteinExistence type="predicted"/>
<dbReference type="AlphaFoldDB" id="A0A3B1AER1"/>
<dbReference type="Gene3D" id="2.70.70.10">
    <property type="entry name" value="Glucose Permease (Domain IIA)"/>
    <property type="match status" value="1"/>
</dbReference>
<evidence type="ECO:0000313" key="2">
    <source>
        <dbReference type="EMBL" id="VAX04419.1"/>
    </source>
</evidence>
<dbReference type="PANTHER" id="PTHR21666:SF285">
    <property type="entry name" value="M23 FAMILY METALLOPEPTIDASE"/>
    <property type="match status" value="1"/>
</dbReference>
<dbReference type="GO" id="GO:0004222">
    <property type="term" value="F:metalloendopeptidase activity"/>
    <property type="evidence" value="ECO:0007669"/>
    <property type="project" value="TreeGrafter"/>
</dbReference>
<dbReference type="InterPro" id="IPR016047">
    <property type="entry name" value="M23ase_b-sheet_dom"/>
</dbReference>
<dbReference type="EMBL" id="UOFW01000092">
    <property type="protein sequence ID" value="VAX04419.1"/>
    <property type="molecule type" value="Genomic_DNA"/>
</dbReference>
<dbReference type="Pfam" id="PF01551">
    <property type="entry name" value="Peptidase_M23"/>
    <property type="match status" value="1"/>
</dbReference>
<dbReference type="CDD" id="cd12797">
    <property type="entry name" value="M23_peptidase"/>
    <property type="match status" value="1"/>
</dbReference>
<accession>A0A3B1AER1</accession>
<protein>
    <recommendedName>
        <fullName evidence="1">M23ase beta-sheet core domain-containing protein</fullName>
    </recommendedName>
</protein>
<name>A0A3B1AER1_9ZZZZ</name>
<dbReference type="SUPFAM" id="SSF51261">
    <property type="entry name" value="Duplicated hybrid motif"/>
    <property type="match status" value="1"/>
</dbReference>
<dbReference type="InterPro" id="IPR050570">
    <property type="entry name" value="Cell_wall_metabolism_enzyme"/>
</dbReference>
<evidence type="ECO:0000259" key="1">
    <source>
        <dbReference type="Pfam" id="PF01551"/>
    </source>
</evidence>
<dbReference type="FunFam" id="2.70.70.10:FF:000019">
    <property type="entry name" value="M23 family peptidase"/>
    <property type="match status" value="1"/>
</dbReference>
<feature type="domain" description="M23ase beta-sheet core" evidence="1">
    <location>
        <begin position="167"/>
        <end position="261"/>
    </location>
</feature>
<sequence>MKFLIGCLLWFSLTSALQAQNILGLPVELTQGGFYVGKVAPDSEVWFEGRKLRLSPEGHFVVGMNWKQGAMTTFKIRDAAGQMHYQRLGVKKQKYDVSHIDGLPPKMVTPPKEVLAKIAQDSARVKKARKTDSDRQEFQEAFIWPVRGRISGNFGNHRILNGTPKSPHGGMDIAAPKGTKIVAPLGGRVTMVSDLYYTGNTLILDHGLGVSTVFAHMDSVTVNMGQVIKQGDQIGTVGATGRATGPHLHWGLNWYNERLNPALVLREAVGE</sequence>
<organism evidence="2">
    <name type="scientific">hydrothermal vent metagenome</name>
    <dbReference type="NCBI Taxonomy" id="652676"/>
    <lineage>
        <taxon>unclassified sequences</taxon>
        <taxon>metagenomes</taxon>
        <taxon>ecological metagenomes</taxon>
    </lineage>
</organism>
<dbReference type="InterPro" id="IPR011055">
    <property type="entry name" value="Dup_hybrid_motif"/>
</dbReference>
<dbReference type="PANTHER" id="PTHR21666">
    <property type="entry name" value="PEPTIDASE-RELATED"/>
    <property type="match status" value="1"/>
</dbReference>
<reference evidence="2" key="1">
    <citation type="submission" date="2018-06" db="EMBL/GenBank/DDBJ databases">
        <authorList>
            <person name="Zhirakovskaya E."/>
        </authorList>
    </citation>
    <scope>NUCLEOTIDE SEQUENCE</scope>
</reference>
<gene>
    <name evidence="2" type="ORF">MNBD_ALPHA03-1700</name>
</gene>